<sequence>IVGFESCRYIKGGKKLENNWRSERCDFLTSRELCDKCQSFVKKLRVQKAKAKTSLRNRSSNSPASPSKLQAYVKYLKRKNTETTRQLRKNQSLAAKTSLELKSLQLKFRQSEQTRVLELIRKTDVPENLKLAMSTAFKIAKAKSSKGNRYESDWLLQCLLLRIQSPKAYNYLRGIEMLPLPHPSSIRKLISAMTCSFGFQNFVFDCLKDEYEKKSRRDRQGMILFDEVKIREQLEFSKADLMFHGFVDFGEHTEEYFSRTKNKNQLADHGLVFMFRSLNNNIVQPIAVFASRGAAP</sequence>
<dbReference type="OrthoDB" id="7312725at2759"/>
<feature type="domain" description="Transposable element P transposase-like RNase H" evidence="2">
    <location>
        <begin position="195"/>
        <end position="293"/>
    </location>
</feature>
<dbReference type="InterPro" id="IPR048365">
    <property type="entry name" value="TNP-like_RNaseH_N"/>
</dbReference>
<feature type="non-terminal residue" evidence="3">
    <location>
        <position position="296"/>
    </location>
</feature>
<feature type="domain" description="THAP9-like helix-turn-helix" evidence="1">
    <location>
        <begin position="143"/>
        <end position="188"/>
    </location>
</feature>
<dbReference type="Pfam" id="PF21787">
    <property type="entry name" value="TNP-like_RNaseH_N"/>
    <property type="match status" value="1"/>
</dbReference>
<name>A0A8J2KSC7_9HEXA</name>
<organism evidence="3 4">
    <name type="scientific">Allacma fusca</name>
    <dbReference type="NCBI Taxonomy" id="39272"/>
    <lineage>
        <taxon>Eukaryota</taxon>
        <taxon>Metazoa</taxon>
        <taxon>Ecdysozoa</taxon>
        <taxon>Arthropoda</taxon>
        <taxon>Hexapoda</taxon>
        <taxon>Collembola</taxon>
        <taxon>Symphypleona</taxon>
        <taxon>Sminthuridae</taxon>
        <taxon>Allacma</taxon>
    </lineage>
</organism>
<dbReference type="AlphaFoldDB" id="A0A8J2KSC7"/>
<gene>
    <name evidence="3" type="ORF">AFUS01_LOCUS29363</name>
</gene>
<evidence type="ECO:0000259" key="2">
    <source>
        <dbReference type="Pfam" id="PF21787"/>
    </source>
</evidence>
<dbReference type="Pfam" id="PF12017">
    <property type="entry name" value="Tnp_P_element"/>
    <property type="match status" value="1"/>
</dbReference>
<protein>
    <submittedName>
        <fullName evidence="3">Uncharacterized protein</fullName>
    </submittedName>
</protein>
<dbReference type="EMBL" id="CAJVCH010433233">
    <property type="protein sequence ID" value="CAG7818886.1"/>
    <property type="molecule type" value="Genomic_DNA"/>
</dbReference>
<keyword evidence="4" id="KW-1185">Reference proteome</keyword>
<reference evidence="3" key="1">
    <citation type="submission" date="2021-06" db="EMBL/GenBank/DDBJ databases">
        <authorList>
            <person name="Hodson N. C."/>
            <person name="Mongue J. A."/>
            <person name="Jaron S. K."/>
        </authorList>
    </citation>
    <scope>NUCLEOTIDE SEQUENCE</scope>
</reference>
<proteinExistence type="predicted"/>
<dbReference type="Proteomes" id="UP000708208">
    <property type="component" value="Unassembled WGS sequence"/>
</dbReference>
<comment type="caution">
    <text evidence="3">The sequence shown here is derived from an EMBL/GenBank/DDBJ whole genome shotgun (WGS) entry which is preliminary data.</text>
</comment>
<accession>A0A8J2KSC7</accession>
<evidence type="ECO:0000259" key="1">
    <source>
        <dbReference type="Pfam" id="PF12017"/>
    </source>
</evidence>
<evidence type="ECO:0000313" key="4">
    <source>
        <dbReference type="Proteomes" id="UP000708208"/>
    </source>
</evidence>
<feature type="non-terminal residue" evidence="3">
    <location>
        <position position="1"/>
    </location>
</feature>
<evidence type="ECO:0000313" key="3">
    <source>
        <dbReference type="EMBL" id="CAG7818886.1"/>
    </source>
</evidence>
<dbReference type="InterPro" id="IPR021896">
    <property type="entry name" value="THAP9-like_HTH"/>
</dbReference>